<accession>A0A401UT03</accession>
<evidence type="ECO:0000313" key="1">
    <source>
        <dbReference type="EMBL" id="GCD12644.1"/>
    </source>
</evidence>
<proteinExistence type="predicted"/>
<organism evidence="1 2">
    <name type="scientific">Clostridium tagluense</name>
    <dbReference type="NCBI Taxonomy" id="360422"/>
    <lineage>
        <taxon>Bacteria</taxon>
        <taxon>Bacillati</taxon>
        <taxon>Bacillota</taxon>
        <taxon>Clostridia</taxon>
        <taxon>Eubacteriales</taxon>
        <taxon>Clostridiaceae</taxon>
        <taxon>Clostridium</taxon>
    </lineage>
</organism>
<dbReference type="EMBL" id="BHYK01000037">
    <property type="protein sequence ID" value="GCD12644.1"/>
    <property type="molecule type" value="Genomic_DNA"/>
</dbReference>
<dbReference type="AlphaFoldDB" id="A0A401UT03"/>
<sequence>MLNYKIKCVFTQINGSQTIISEGANIRIKGLLWDNGEEVDITGKVANIDPTEYRAITIIDSDNEDSSILIDLDTIKNVELIQNL</sequence>
<protein>
    <submittedName>
        <fullName evidence="1">Uncharacterized protein</fullName>
    </submittedName>
</protein>
<dbReference type="RefSeq" id="WP_125005493.1">
    <property type="nucleotide sequence ID" value="NZ_BHYK01000037.1"/>
</dbReference>
<evidence type="ECO:0000313" key="2">
    <source>
        <dbReference type="Proteomes" id="UP000287872"/>
    </source>
</evidence>
<name>A0A401UT03_9CLOT</name>
<gene>
    <name evidence="1" type="ORF">Ctaglu_42670</name>
</gene>
<comment type="caution">
    <text evidence="1">The sequence shown here is derived from an EMBL/GenBank/DDBJ whole genome shotgun (WGS) entry which is preliminary data.</text>
</comment>
<keyword evidence="2" id="KW-1185">Reference proteome</keyword>
<reference evidence="1 2" key="1">
    <citation type="submission" date="2018-11" db="EMBL/GenBank/DDBJ databases">
        <title>Genome sequencing and assembly of Clostridium tagluense strain A121.</title>
        <authorList>
            <person name="Murakami T."/>
            <person name="Segawa T."/>
            <person name="Shcherbakova V.A."/>
            <person name="Mori H."/>
            <person name="Yoshimura Y."/>
        </authorList>
    </citation>
    <scope>NUCLEOTIDE SEQUENCE [LARGE SCALE GENOMIC DNA]</scope>
    <source>
        <strain evidence="1 2">A121</strain>
    </source>
</reference>
<dbReference type="Proteomes" id="UP000287872">
    <property type="component" value="Unassembled WGS sequence"/>
</dbReference>